<accession>A0A1I7SGS6</accession>
<protein>
    <submittedName>
        <fullName evidence="2">Non-specific serine/threonine protein kinase</fullName>
    </submittedName>
</protein>
<dbReference type="Proteomes" id="UP000095284">
    <property type="component" value="Unplaced"/>
</dbReference>
<name>A0A1I7SGS6_BURXY</name>
<dbReference type="WBParaSite" id="BXY_1224100.1">
    <property type="protein sequence ID" value="BXY_1224100.1"/>
    <property type="gene ID" value="BXY_1224100"/>
</dbReference>
<dbReference type="AlphaFoldDB" id="A0A1I7SGS6"/>
<evidence type="ECO:0000313" key="1">
    <source>
        <dbReference type="Proteomes" id="UP000095284"/>
    </source>
</evidence>
<organism evidence="1 2">
    <name type="scientific">Bursaphelenchus xylophilus</name>
    <name type="common">Pinewood nematode worm</name>
    <name type="synonym">Aphelenchoides xylophilus</name>
    <dbReference type="NCBI Taxonomy" id="6326"/>
    <lineage>
        <taxon>Eukaryota</taxon>
        <taxon>Metazoa</taxon>
        <taxon>Ecdysozoa</taxon>
        <taxon>Nematoda</taxon>
        <taxon>Chromadorea</taxon>
        <taxon>Rhabditida</taxon>
        <taxon>Tylenchina</taxon>
        <taxon>Tylenchomorpha</taxon>
        <taxon>Aphelenchoidea</taxon>
        <taxon>Aphelenchoididae</taxon>
        <taxon>Bursaphelenchus</taxon>
    </lineage>
</organism>
<evidence type="ECO:0000313" key="2">
    <source>
        <dbReference type="WBParaSite" id="BXY_1224100.1"/>
    </source>
</evidence>
<reference evidence="2" key="1">
    <citation type="submission" date="2016-11" db="UniProtKB">
        <authorList>
            <consortium name="WormBaseParasite"/>
        </authorList>
    </citation>
    <scope>IDENTIFICATION</scope>
</reference>
<proteinExistence type="predicted"/>
<sequence>VEDIDKMTVRPFGTEIAPKVAQLFHFPTEVLSFCFPTDDSQEPLSAALNEVRLHLQRVGLYDPQNVLELEQVNMDALSLKEPDLNVAKRSERQKEREKEARIRKRLEYEMQRQNPQNAAANVEDYPAELHIDESDANLKKAVCTVQMFERNRGHAVQKRLVSQRYFDAQCKTKKKVNCTVQKYGFLCTVRGKEPKQQPLHSLNASFIKKDSTVETKTLRFEHPEKLFIYLQTAIQLALESISCSLDFWDVAFVLLENEDKEVEITSDFFPDRKYHVALVPTNYKVIRNKDLLLVKNADQKVVWGLTQRLNQLFWTNGKEPEEEWKVKDTTVTLSYSIFDEFHRREYKDPQKLKVKCNTSLLDVMINGFKQAGVSKPQLLEPSGIIKRNGAKFVKVSYKTNVEKEAQYEAVLYISNSIEQAQLTLYNSERLASRIILFPCYAHDLIDRNTVIRHLVGENLDISTLAPHEGVKYGFVAREIELQPVGKGFGRKIRKIKISNLECRQSGKRRLGKLKSIIFLRCKCRN</sequence>